<evidence type="ECO:0000313" key="2">
    <source>
        <dbReference type="Proteomes" id="UP000226525"/>
    </source>
</evidence>
<comment type="caution">
    <text evidence="1">The sequence shown here is derived from an EMBL/GenBank/DDBJ whole genome shotgun (WGS) entry which is preliminary data.</text>
</comment>
<organism evidence="1 2">
    <name type="scientific">SAR324 cluster bacterium</name>
    <dbReference type="NCBI Taxonomy" id="2024889"/>
    <lineage>
        <taxon>Bacteria</taxon>
        <taxon>Deltaproteobacteria</taxon>
        <taxon>SAR324 cluster</taxon>
    </lineage>
</organism>
<dbReference type="AlphaFoldDB" id="A0A2D6YMB0"/>
<sequence length="65" mass="7505">MSKLTNFIWTPFSGEITQMGYCRVVMRVVQISLYSQKQHHTKFDLLKISIGFLGTLMTGEVLRHS</sequence>
<evidence type="ECO:0000313" key="1">
    <source>
        <dbReference type="EMBL" id="MAH64300.1"/>
    </source>
</evidence>
<proteinExistence type="predicted"/>
<reference evidence="2" key="1">
    <citation type="submission" date="2017-09" db="EMBL/GenBank/DDBJ databases">
        <title>The Reconstruction of 2,631 Draft Metagenome-Assembled Genomes from the Global Oceans.</title>
        <authorList>
            <person name="Tully B.J."/>
            <person name="Graham E.D."/>
            <person name="Heidelberg J.F."/>
        </authorList>
    </citation>
    <scope>NUCLEOTIDE SEQUENCE [LARGE SCALE GENOMIC DNA]</scope>
</reference>
<gene>
    <name evidence="1" type="ORF">CMN54_12820</name>
</gene>
<protein>
    <submittedName>
        <fullName evidence="1">Uncharacterized protein</fullName>
    </submittedName>
</protein>
<dbReference type="EMBL" id="NZEX01000152">
    <property type="protein sequence ID" value="MAH64300.1"/>
    <property type="molecule type" value="Genomic_DNA"/>
</dbReference>
<accession>A0A2D6YMB0</accession>
<name>A0A2D6YMB0_9DELT</name>
<dbReference type="Proteomes" id="UP000226525">
    <property type="component" value="Unassembled WGS sequence"/>
</dbReference>